<dbReference type="CDD" id="cd00038">
    <property type="entry name" value="CAP_ED"/>
    <property type="match status" value="1"/>
</dbReference>
<dbReference type="InterPro" id="IPR000595">
    <property type="entry name" value="cNMP-bd_dom"/>
</dbReference>
<dbReference type="SUPFAM" id="SSF51206">
    <property type="entry name" value="cAMP-binding domain-like"/>
    <property type="match status" value="1"/>
</dbReference>
<evidence type="ECO:0000259" key="6">
    <source>
        <dbReference type="PROSITE" id="PS51063"/>
    </source>
</evidence>
<dbReference type="InterPro" id="IPR036388">
    <property type="entry name" value="WH-like_DNA-bd_sf"/>
</dbReference>
<organism evidence="7 8">
    <name type="scientific">Polycladomyces abyssicola</name>
    <dbReference type="NCBI Taxonomy" id="1125966"/>
    <lineage>
        <taxon>Bacteria</taxon>
        <taxon>Bacillati</taxon>
        <taxon>Bacillota</taxon>
        <taxon>Bacilli</taxon>
        <taxon>Bacillales</taxon>
        <taxon>Thermoactinomycetaceae</taxon>
        <taxon>Polycladomyces</taxon>
    </lineage>
</organism>
<dbReference type="PROSITE" id="PS51063">
    <property type="entry name" value="HTH_CRP_2"/>
    <property type="match status" value="1"/>
</dbReference>
<evidence type="ECO:0000256" key="2">
    <source>
        <dbReference type="ARBA" id="ARBA00023125"/>
    </source>
</evidence>
<dbReference type="InterPro" id="IPR014710">
    <property type="entry name" value="RmlC-like_jellyroll"/>
</dbReference>
<dbReference type="GO" id="GO:0003677">
    <property type="term" value="F:DNA binding"/>
    <property type="evidence" value="ECO:0007669"/>
    <property type="project" value="UniProtKB-KW"/>
</dbReference>
<sequence>MNHIARFLQSLPLFHGINTEALEAVSHTLIERKVKRGTVVCLRGERIDKVFIVYRGKIKIYRTDPEGSKMFISYCLSGDFFPHFGFFREACFHADAQAVEDSHLLVMPKEDMEQLLRTHPELTIRLIQTMGQQISDLEQQLNESIVHDAYERVIFLLLRLARTVGEPHQQGVCLKERYTNRELAQMIGATRETVSRVMNRLKREGYVHLQEGYLVIHVHQLKELVDCPHTQIG</sequence>
<reference evidence="7" key="1">
    <citation type="journal article" date="2013" name="Int. J. Syst. Evol. Microbiol.">
        <title>Polycladomyces abyssicola gen. nov., sp. nov., a thermophilic filamentous bacterium isolated from hemipelagic sediment.</title>
        <authorList>
            <person name="Tsubouchi T."/>
            <person name="Shimane Y."/>
            <person name="Mori K."/>
            <person name="Usui K."/>
            <person name="Hiraki T."/>
            <person name="Tame A."/>
            <person name="Uematsu K."/>
            <person name="Maruyama T."/>
            <person name="Hatada Y."/>
        </authorList>
    </citation>
    <scope>NUCLEOTIDE SEQUENCE</scope>
    <source>
        <strain evidence="7">JIR-001</strain>
    </source>
</reference>
<keyword evidence="4" id="KW-0804">Transcription</keyword>
<keyword evidence="2" id="KW-0238">DNA-binding</keyword>
<reference evidence="7" key="2">
    <citation type="journal article" date="2021" name="Microbiol. Resour. Announc.">
        <title>Complete Genome Sequence of Polycladomyces abyssicola JIR-001T, Isolated from Hemipelagic Sediment in Deep Seawater.</title>
        <authorList>
            <person name="Tsubouchi T."/>
            <person name="Kaneko Y."/>
        </authorList>
    </citation>
    <scope>NUCLEOTIDE SEQUENCE</scope>
    <source>
        <strain evidence="7">JIR-001</strain>
    </source>
</reference>
<dbReference type="Pfam" id="PF13545">
    <property type="entry name" value="HTH_Crp_2"/>
    <property type="match status" value="1"/>
</dbReference>
<dbReference type="SUPFAM" id="SSF46785">
    <property type="entry name" value="Winged helix' DNA-binding domain"/>
    <property type="match status" value="1"/>
</dbReference>
<keyword evidence="3" id="KW-0010">Activator</keyword>
<evidence type="ECO:0000256" key="3">
    <source>
        <dbReference type="ARBA" id="ARBA00023159"/>
    </source>
</evidence>
<feature type="domain" description="HTH crp-type" evidence="6">
    <location>
        <begin position="147"/>
        <end position="222"/>
    </location>
</feature>
<evidence type="ECO:0000313" key="8">
    <source>
        <dbReference type="Proteomes" id="UP000677436"/>
    </source>
</evidence>
<dbReference type="Gene3D" id="2.60.120.10">
    <property type="entry name" value="Jelly Rolls"/>
    <property type="match status" value="1"/>
</dbReference>
<proteinExistence type="predicted"/>
<evidence type="ECO:0000256" key="1">
    <source>
        <dbReference type="ARBA" id="ARBA00023015"/>
    </source>
</evidence>
<dbReference type="SMART" id="SM00100">
    <property type="entry name" value="cNMP"/>
    <property type="match status" value="1"/>
</dbReference>
<protein>
    <submittedName>
        <fullName evidence="7">Transcriptional regulator</fullName>
    </submittedName>
</protein>
<dbReference type="InterPro" id="IPR050397">
    <property type="entry name" value="Env_Response_Regulators"/>
</dbReference>
<dbReference type="Proteomes" id="UP000677436">
    <property type="component" value="Chromosome"/>
</dbReference>
<dbReference type="SMART" id="SM00419">
    <property type="entry name" value="HTH_CRP"/>
    <property type="match status" value="1"/>
</dbReference>
<dbReference type="KEGG" id="pabs:JIR001_23040"/>
<dbReference type="AlphaFoldDB" id="A0A8D5UHF9"/>
<dbReference type="PROSITE" id="PS50042">
    <property type="entry name" value="CNMP_BINDING_3"/>
    <property type="match status" value="1"/>
</dbReference>
<keyword evidence="8" id="KW-1185">Reference proteome</keyword>
<feature type="domain" description="Cyclic nucleotide-binding" evidence="5">
    <location>
        <begin position="13"/>
        <end position="133"/>
    </location>
</feature>
<dbReference type="GO" id="GO:0005829">
    <property type="term" value="C:cytosol"/>
    <property type="evidence" value="ECO:0007669"/>
    <property type="project" value="TreeGrafter"/>
</dbReference>
<evidence type="ECO:0000313" key="7">
    <source>
        <dbReference type="EMBL" id="BCU82521.1"/>
    </source>
</evidence>
<accession>A0A8D5UHF9</accession>
<evidence type="ECO:0000256" key="4">
    <source>
        <dbReference type="ARBA" id="ARBA00023163"/>
    </source>
</evidence>
<dbReference type="EMBL" id="AP024601">
    <property type="protein sequence ID" value="BCU82521.1"/>
    <property type="molecule type" value="Genomic_DNA"/>
</dbReference>
<dbReference type="PRINTS" id="PR00034">
    <property type="entry name" value="HTHCRP"/>
</dbReference>
<dbReference type="RefSeq" id="WP_212772850.1">
    <property type="nucleotide sequence ID" value="NZ_AP024601.1"/>
</dbReference>
<dbReference type="InterPro" id="IPR018490">
    <property type="entry name" value="cNMP-bd_dom_sf"/>
</dbReference>
<gene>
    <name evidence="7" type="ORF">JIR001_23040</name>
</gene>
<dbReference type="GO" id="GO:0003700">
    <property type="term" value="F:DNA-binding transcription factor activity"/>
    <property type="evidence" value="ECO:0007669"/>
    <property type="project" value="TreeGrafter"/>
</dbReference>
<dbReference type="InterPro" id="IPR036390">
    <property type="entry name" value="WH_DNA-bd_sf"/>
</dbReference>
<dbReference type="PANTHER" id="PTHR24567:SF74">
    <property type="entry name" value="HTH-TYPE TRANSCRIPTIONAL REGULATOR ARCR"/>
    <property type="match status" value="1"/>
</dbReference>
<keyword evidence="1" id="KW-0805">Transcription regulation</keyword>
<dbReference type="PANTHER" id="PTHR24567">
    <property type="entry name" value="CRP FAMILY TRANSCRIPTIONAL REGULATORY PROTEIN"/>
    <property type="match status" value="1"/>
</dbReference>
<dbReference type="Gene3D" id="1.10.10.10">
    <property type="entry name" value="Winged helix-like DNA-binding domain superfamily/Winged helix DNA-binding domain"/>
    <property type="match status" value="1"/>
</dbReference>
<dbReference type="InterPro" id="IPR012318">
    <property type="entry name" value="HTH_CRP"/>
</dbReference>
<dbReference type="CDD" id="cd00092">
    <property type="entry name" value="HTH_CRP"/>
    <property type="match status" value="1"/>
</dbReference>
<evidence type="ECO:0000259" key="5">
    <source>
        <dbReference type="PROSITE" id="PS50042"/>
    </source>
</evidence>
<dbReference type="Pfam" id="PF00027">
    <property type="entry name" value="cNMP_binding"/>
    <property type="match status" value="1"/>
</dbReference>
<name>A0A8D5UHF9_9BACL</name>